<organism evidence="4 5">
    <name type="scientific">Psychroflexus maritimus</name>
    <dbReference type="NCBI Taxonomy" id="2714865"/>
    <lineage>
        <taxon>Bacteria</taxon>
        <taxon>Pseudomonadati</taxon>
        <taxon>Bacteroidota</taxon>
        <taxon>Flavobacteriia</taxon>
        <taxon>Flavobacteriales</taxon>
        <taxon>Flavobacteriaceae</taxon>
        <taxon>Psychroflexus</taxon>
    </lineage>
</organism>
<sequence length="336" mass="38026">MQLPYIKKSDIDTSALFTLSFRLVIGWTYFSALWRRMILADKLDPELAGYVGHKFNHFLPNALGIQWFIEYLLFNPEILWWVMFVFTIVEGVFGLFLMLGLFTRLSSFVVINLALGILLSAGWIGTTCLDEWQIGILGLAGGLSLFWSGGGKVSLDHYFFANRLNKNSFFNWISSGVLALNPNKIRKISVGLAVFVLGLSLFTNQYFHGGVWGDLHNKSVKPKLELSQPNKEKNALSFELFRVEGVDVYGSFLIKIQALDQNNQELSTIKNEEFKSANLLKIDNHYISKIRPESQALVIPLGGKAVIQWPLPKKIIQATDKIRLTDVSGITWELNF</sequence>
<comment type="caution">
    <text evidence="4">The sequence shown here is derived from an EMBL/GenBank/DDBJ whole genome shotgun (WGS) entry which is preliminary data.</text>
</comment>
<name>A0A967AJW3_9FLAO</name>
<dbReference type="AlphaFoldDB" id="A0A967AJW3"/>
<gene>
    <name evidence="4" type="ORF">G7034_10400</name>
</gene>
<keyword evidence="1" id="KW-0812">Transmembrane</keyword>
<feature type="transmembrane region" description="Helical" evidence="1">
    <location>
        <begin position="55"/>
        <end position="74"/>
    </location>
</feature>
<feature type="domain" description="TQO small subunit DoxD" evidence="2">
    <location>
        <begin position="17"/>
        <end position="179"/>
    </location>
</feature>
<protein>
    <submittedName>
        <fullName evidence="4">Quinol oxidase</fullName>
    </submittedName>
</protein>
<evidence type="ECO:0000256" key="1">
    <source>
        <dbReference type="SAM" id="Phobius"/>
    </source>
</evidence>
<evidence type="ECO:0000259" key="2">
    <source>
        <dbReference type="Pfam" id="PF04173"/>
    </source>
</evidence>
<keyword evidence="1" id="KW-0472">Membrane</keyword>
<evidence type="ECO:0000313" key="5">
    <source>
        <dbReference type="Proteomes" id="UP000643701"/>
    </source>
</evidence>
<feature type="transmembrane region" description="Helical" evidence="1">
    <location>
        <begin position="80"/>
        <end position="102"/>
    </location>
</feature>
<dbReference type="RefSeq" id="WP_166400894.1">
    <property type="nucleotide sequence ID" value="NZ_JAANAS010000094.1"/>
</dbReference>
<dbReference type="EMBL" id="JAANAS010000094">
    <property type="protein sequence ID" value="NGZ90660.1"/>
    <property type="molecule type" value="Genomic_DNA"/>
</dbReference>
<evidence type="ECO:0000259" key="3">
    <source>
        <dbReference type="Pfam" id="PF07680"/>
    </source>
</evidence>
<dbReference type="InterPro" id="IPR017192">
    <property type="entry name" value="ThioSO4-Q_OxRdtase_DoxA/D"/>
</dbReference>
<keyword evidence="1" id="KW-1133">Transmembrane helix</keyword>
<feature type="domain" description="Thiosulphate:quinone oxidoreductase small subunit DoxA" evidence="3">
    <location>
        <begin position="207"/>
        <end position="333"/>
    </location>
</feature>
<feature type="transmembrane region" description="Helical" evidence="1">
    <location>
        <begin position="15"/>
        <end position="34"/>
    </location>
</feature>
<feature type="transmembrane region" description="Helical" evidence="1">
    <location>
        <begin position="109"/>
        <end position="126"/>
    </location>
</feature>
<dbReference type="Pfam" id="PF07680">
    <property type="entry name" value="DoxA"/>
    <property type="match status" value="1"/>
</dbReference>
<dbReference type="InterPro" id="IPR007301">
    <property type="entry name" value="DoxD"/>
</dbReference>
<dbReference type="Pfam" id="PF04173">
    <property type="entry name" value="DoxD"/>
    <property type="match status" value="1"/>
</dbReference>
<feature type="transmembrane region" description="Helical" evidence="1">
    <location>
        <begin position="188"/>
        <end position="207"/>
    </location>
</feature>
<accession>A0A967AJW3</accession>
<dbReference type="PIRSF" id="PIRSF037390">
    <property type="entry name" value="Thiosulph_Quin_oxidored_DoxA-D"/>
    <property type="match status" value="1"/>
</dbReference>
<reference evidence="4" key="1">
    <citation type="submission" date="2020-03" db="EMBL/GenBank/DDBJ databases">
        <title>Psychroflexus Maritimus sp. nov., isolate from marine sediment.</title>
        <authorList>
            <person name="Zhong Y.-L."/>
        </authorList>
    </citation>
    <scope>NUCLEOTIDE SEQUENCE</scope>
    <source>
        <strain evidence="4">C1</strain>
    </source>
</reference>
<proteinExistence type="predicted"/>
<dbReference type="Proteomes" id="UP000643701">
    <property type="component" value="Unassembled WGS sequence"/>
</dbReference>
<feature type="transmembrane region" description="Helical" evidence="1">
    <location>
        <begin position="132"/>
        <end position="150"/>
    </location>
</feature>
<keyword evidence="5" id="KW-1185">Reference proteome</keyword>
<evidence type="ECO:0000313" key="4">
    <source>
        <dbReference type="EMBL" id="NGZ90660.1"/>
    </source>
</evidence>
<dbReference type="InterPro" id="IPR011636">
    <property type="entry name" value="DoxA"/>
</dbReference>